<gene>
    <name evidence="2" type="ORF">VPK24_11590</name>
</gene>
<organism evidence="2 3">
    <name type="scientific">Limnothrix redekei LRLZ20PSL1</name>
    <dbReference type="NCBI Taxonomy" id="3112953"/>
    <lineage>
        <taxon>Bacteria</taxon>
        <taxon>Bacillati</taxon>
        <taxon>Cyanobacteriota</taxon>
        <taxon>Cyanophyceae</taxon>
        <taxon>Pseudanabaenales</taxon>
        <taxon>Pseudanabaenaceae</taxon>
        <taxon>Limnothrix</taxon>
    </lineage>
</organism>
<evidence type="ECO:0000313" key="3">
    <source>
        <dbReference type="Proteomes" id="UP001604335"/>
    </source>
</evidence>
<name>A0ABW7CEI5_9CYAN</name>
<dbReference type="RefSeq" id="WP_393013487.1">
    <property type="nucleotide sequence ID" value="NZ_JAZAQF010000069.1"/>
</dbReference>
<comment type="caution">
    <text evidence="2">The sequence shown here is derived from an EMBL/GenBank/DDBJ whole genome shotgun (WGS) entry which is preliminary data.</text>
</comment>
<dbReference type="InterPro" id="IPR029024">
    <property type="entry name" value="TerB-like"/>
</dbReference>
<dbReference type="EMBL" id="JAZAQF010000069">
    <property type="protein sequence ID" value="MFG3818281.1"/>
    <property type="molecule type" value="Genomic_DNA"/>
</dbReference>
<accession>A0ABW7CEI5</accession>
<dbReference type="SUPFAM" id="SSF158682">
    <property type="entry name" value="TerB-like"/>
    <property type="match status" value="1"/>
</dbReference>
<reference evidence="3" key="1">
    <citation type="journal article" date="2024" name="Algal Res.">
        <title>Biochemical, toxicological and genomic investigation of a high-biomass producing Limnothrix strain isolated from Italian shallow drinking water reservoir.</title>
        <authorList>
            <person name="Simonazzi M."/>
            <person name="Shishido T.K."/>
            <person name="Delbaje E."/>
            <person name="Wahlsten M."/>
            <person name="Fewer D.P."/>
            <person name="Sivonen K."/>
            <person name="Pezzolesi L."/>
            <person name="Pistocchi R."/>
        </authorList>
    </citation>
    <scope>NUCLEOTIDE SEQUENCE [LARGE SCALE GENOMIC DNA]</scope>
    <source>
        <strain evidence="3">LRLZ20PSL1</strain>
    </source>
</reference>
<protein>
    <submittedName>
        <fullName evidence="2">Tellurite resistance TerB family protein</fullName>
    </submittedName>
</protein>
<dbReference type="Pfam" id="PF05099">
    <property type="entry name" value="TerB"/>
    <property type="match status" value="1"/>
</dbReference>
<dbReference type="Gene3D" id="1.10.3680.10">
    <property type="entry name" value="TerB-like"/>
    <property type="match status" value="1"/>
</dbReference>
<dbReference type="CDD" id="cd07176">
    <property type="entry name" value="terB"/>
    <property type="match status" value="1"/>
</dbReference>
<feature type="domain" description="Co-chaperone DjlA N-terminal" evidence="1">
    <location>
        <begin position="24"/>
        <end position="136"/>
    </location>
</feature>
<dbReference type="InterPro" id="IPR007791">
    <property type="entry name" value="DjlA_N"/>
</dbReference>
<evidence type="ECO:0000259" key="1">
    <source>
        <dbReference type="Pfam" id="PF05099"/>
    </source>
</evidence>
<keyword evidence="3" id="KW-1185">Reference proteome</keyword>
<proteinExistence type="predicted"/>
<sequence>MGLLDSVFRKATPDGTITLSSPEAFAAILVIAMAADGYATDEEVRTLRDSLYRMQLFKRFDEEHMAKMIDKLLGIMQSQGPDALFQGAQVALPEDLRETAYAVAADMTLTDGTLDVSEQEFLTELASALAISPQTAELLITAMTIKNRG</sequence>
<dbReference type="Proteomes" id="UP001604335">
    <property type="component" value="Unassembled WGS sequence"/>
</dbReference>
<evidence type="ECO:0000313" key="2">
    <source>
        <dbReference type="EMBL" id="MFG3818281.1"/>
    </source>
</evidence>